<dbReference type="AlphaFoldDB" id="A0A2S3VWX7"/>
<dbReference type="Pfam" id="PF04138">
    <property type="entry name" value="GtrA_DPMS_TM"/>
    <property type="match status" value="1"/>
</dbReference>
<comment type="similarity">
    <text evidence="2">Belongs to the GtrA family.</text>
</comment>
<dbReference type="PANTHER" id="PTHR38459">
    <property type="entry name" value="PROPHAGE BACTOPRENOL-LINKED GLUCOSE TRANSLOCASE HOMOLOG"/>
    <property type="match status" value="1"/>
</dbReference>
<keyword evidence="10" id="KW-1185">Reference proteome</keyword>
<feature type="region of interest" description="Disordered" evidence="6">
    <location>
        <begin position="140"/>
        <end position="162"/>
    </location>
</feature>
<evidence type="ECO:0000259" key="8">
    <source>
        <dbReference type="Pfam" id="PF04138"/>
    </source>
</evidence>
<dbReference type="GO" id="GO:0005886">
    <property type="term" value="C:plasma membrane"/>
    <property type="evidence" value="ECO:0007669"/>
    <property type="project" value="TreeGrafter"/>
</dbReference>
<evidence type="ECO:0000256" key="7">
    <source>
        <dbReference type="SAM" id="Phobius"/>
    </source>
</evidence>
<name>A0A2S3VWX7_9PROT</name>
<organism evidence="9 10">
    <name type="scientific">Novacetimonas maltaceti</name>
    <dbReference type="NCBI Taxonomy" id="1203393"/>
    <lineage>
        <taxon>Bacteria</taxon>
        <taxon>Pseudomonadati</taxon>
        <taxon>Pseudomonadota</taxon>
        <taxon>Alphaproteobacteria</taxon>
        <taxon>Acetobacterales</taxon>
        <taxon>Acetobacteraceae</taxon>
        <taxon>Novacetimonas</taxon>
    </lineage>
</organism>
<evidence type="ECO:0000313" key="9">
    <source>
        <dbReference type="EMBL" id="POF61122.1"/>
    </source>
</evidence>
<evidence type="ECO:0000256" key="1">
    <source>
        <dbReference type="ARBA" id="ARBA00004141"/>
    </source>
</evidence>
<evidence type="ECO:0000256" key="5">
    <source>
        <dbReference type="ARBA" id="ARBA00023136"/>
    </source>
</evidence>
<feature type="transmembrane region" description="Helical" evidence="7">
    <location>
        <begin position="82"/>
        <end position="103"/>
    </location>
</feature>
<reference evidence="9 10" key="1">
    <citation type="submission" date="2018-01" db="EMBL/GenBank/DDBJ databases">
        <title>Draft Genome Sequence of Komagataeibacter maltaceti LMG 1529, a Vinegar Producing Acetic Acid Bacterium Isolated from Malt Vinegar Brewery Acetifiers.</title>
        <authorList>
            <person name="Zhang Q."/>
            <person name="Hollensteiner J."/>
            <person name="Poehlein A."/>
            <person name="Daniel R."/>
        </authorList>
    </citation>
    <scope>NUCLEOTIDE SEQUENCE [LARGE SCALE GENOMIC DNA]</scope>
    <source>
        <strain evidence="9 10">LMG 1529</strain>
    </source>
</reference>
<gene>
    <name evidence="9" type="ORF">KMAL_32620</name>
</gene>
<evidence type="ECO:0000313" key="10">
    <source>
        <dbReference type="Proteomes" id="UP000237344"/>
    </source>
</evidence>
<protein>
    <recommendedName>
        <fullName evidence="8">GtrA/DPMS transmembrane domain-containing protein</fullName>
    </recommendedName>
</protein>
<feature type="domain" description="GtrA/DPMS transmembrane" evidence="8">
    <location>
        <begin position="17"/>
        <end position="135"/>
    </location>
</feature>
<evidence type="ECO:0000256" key="3">
    <source>
        <dbReference type="ARBA" id="ARBA00022692"/>
    </source>
</evidence>
<proteinExistence type="inferred from homology"/>
<dbReference type="GO" id="GO:0000271">
    <property type="term" value="P:polysaccharide biosynthetic process"/>
    <property type="evidence" value="ECO:0007669"/>
    <property type="project" value="InterPro"/>
</dbReference>
<dbReference type="InterPro" id="IPR051401">
    <property type="entry name" value="GtrA_CellWall_Glycosyl"/>
</dbReference>
<accession>A0A2S3VWX7</accession>
<evidence type="ECO:0000256" key="4">
    <source>
        <dbReference type="ARBA" id="ARBA00022989"/>
    </source>
</evidence>
<sequence>MYSVPDRSPAPVFQFLRFGIVGVLGLGWDTATVYALRPLIGLGWAAIVAYFVAASANWLCNRLWTFRDRKSRHHALYQWARFMAGNMVGFGLNRGCVLALFHLSATCRLHPVFALAAGALSGMAANFHISRRHVFAHDAAQDAAAPPSPGVSSTTADRRETP</sequence>
<comment type="subcellular location">
    <subcellularLocation>
        <location evidence="1">Membrane</location>
        <topology evidence="1">Multi-pass membrane protein</topology>
    </subcellularLocation>
</comment>
<dbReference type="OrthoDB" id="7360864at2"/>
<dbReference type="EMBL" id="POTC01000136">
    <property type="protein sequence ID" value="POF61122.1"/>
    <property type="molecule type" value="Genomic_DNA"/>
</dbReference>
<keyword evidence="3 7" id="KW-0812">Transmembrane</keyword>
<dbReference type="Proteomes" id="UP000237344">
    <property type="component" value="Unassembled WGS sequence"/>
</dbReference>
<keyword evidence="5 7" id="KW-0472">Membrane</keyword>
<feature type="transmembrane region" description="Helical" evidence="7">
    <location>
        <begin position="109"/>
        <end position="129"/>
    </location>
</feature>
<feature type="transmembrane region" description="Helical" evidence="7">
    <location>
        <begin position="42"/>
        <end position="61"/>
    </location>
</feature>
<comment type="caution">
    <text evidence="9">The sequence shown here is derived from an EMBL/GenBank/DDBJ whole genome shotgun (WGS) entry which is preliminary data.</text>
</comment>
<dbReference type="PANTHER" id="PTHR38459:SF1">
    <property type="entry name" value="PROPHAGE BACTOPRENOL-LINKED GLUCOSE TRANSLOCASE HOMOLOG"/>
    <property type="match status" value="1"/>
</dbReference>
<evidence type="ECO:0000256" key="2">
    <source>
        <dbReference type="ARBA" id="ARBA00009399"/>
    </source>
</evidence>
<feature type="transmembrane region" description="Helical" evidence="7">
    <location>
        <begin position="12"/>
        <end position="36"/>
    </location>
</feature>
<keyword evidence="4 7" id="KW-1133">Transmembrane helix</keyword>
<dbReference type="InterPro" id="IPR007267">
    <property type="entry name" value="GtrA_DPMS_TM"/>
</dbReference>
<evidence type="ECO:0000256" key="6">
    <source>
        <dbReference type="SAM" id="MobiDB-lite"/>
    </source>
</evidence>